<evidence type="ECO:0000313" key="2">
    <source>
        <dbReference type="EMBL" id="MFC7411833.1"/>
    </source>
</evidence>
<dbReference type="RefSeq" id="WP_382228780.1">
    <property type="nucleotide sequence ID" value="NZ_JBHTCA010000057.1"/>
</dbReference>
<accession>A0ABW2QWW4</accession>
<evidence type="ECO:0000259" key="1">
    <source>
        <dbReference type="Pfam" id="PF13744"/>
    </source>
</evidence>
<feature type="domain" description="HigA2-like helix-turn-helix" evidence="1">
    <location>
        <begin position="16"/>
        <end position="86"/>
    </location>
</feature>
<dbReference type="InterPro" id="IPR039554">
    <property type="entry name" value="HigA2-like_HTH"/>
</dbReference>
<dbReference type="EMBL" id="JBHTCA010000057">
    <property type="protein sequence ID" value="MFC7411833.1"/>
    <property type="molecule type" value="Genomic_DNA"/>
</dbReference>
<comment type="caution">
    <text evidence="2">The sequence shown here is derived from an EMBL/GenBank/DDBJ whole genome shotgun (WGS) entry which is preliminary data.</text>
</comment>
<organism evidence="2 3">
    <name type="scientific">Hydrogenophaga atypica</name>
    <dbReference type="NCBI Taxonomy" id="249409"/>
    <lineage>
        <taxon>Bacteria</taxon>
        <taxon>Pseudomonadati</taxon>
        <taxon>Pseudomonadota</taxon>
        <taxon>Betaproteobacteria</taxon>
        <taxon>Burkholderiales</taxon>
        <taxon>Comamonadaceae</taxon>
        <taxon>Hydrogenophaga</taxon>
    </lineage>
</organism>
<name>A0ABW2QWW4_9BURK</name>
<proteinExistence type="predicted"/>
<dbReference type="Gene3D" id="1.10.260.40">
    <property type="entry name" value="lambda repressor-like DNA-binding domains"/>
    <property type="match status" value="1"/>
</dbReference>
<keyword evidence="3" id="KW-1185">Reference proteome</keyword>
<protein>
    <submittedName>
        <fullName evidence="2">Helix-turn-helix domain-containing protein</fullName>
    </submittedName>
</protein>
<gene>
    <name evidence="2" type="ORF">ACFQPB_23565</name>
</gene>
<dbReference type="SUPFAM" id="SSF47413">
    <property type="entry name" value="lambda repressor-like DNA-binding domains"/>
    <property type="match status" value="1"/>
</dbReference>
<dbReference type="Pfam" id="PF13744">
    <property type="entry name" value="HTH_37"/>
    <property type="match status" value="1"/>
</dbReference>
<reference evidence="3" key="1">
    <citation type="journal article" date="2019" name="Int. J. Syst. Evol. Microbiol.">
        <title>The Global Catalogue of Microorganisms (GCM) 10K type strain sequencing project: providing services to taxonomists for standard genome sequencing and annotation.</title>
        <authorList>
            <consortium name="The Broad Institute Genomics Platform"/>
            <consortium name="The Broad Institute Genome Sequencing Center for Infectious Disease"/>
            <person name="Wu L."/>
            <person name="Ma J."/>
        </authorList>
    </citation>
    <scope>NUCLEOTIDE SEQUENCE [LARGE SCALE GENOMIC DNA]</scope>
    <source>
        <strain evidence="3">CGMCC 1.12371</strain>
    </source>
</reference>
<dbReference type="InterPro" id="IPR010982">
    <property type="entry name" value="Lambda_DNA-bd_dom_sf"/>
</dbReference>
<dbReference type="Proteomes" id="UP001596501">
    <property type="component" value="Unassembled WGS sequence"/>
</dbReference>
<evidence type="ECO:0000313" key="3">
    <source>
        <dbReference type="Proteomes" id="UP001596501"/>
    </source>
</evidence>
<sequence>MSDDADVSIETGSTNVYADLGFPDAAAMLRKSQTVSEICRTIKTRDWTLETAATELQLDKSELYRITRGQFRSFSEAQLREWATRLTN</sequence>